<organism evidence="1 2">
    <name type="scientific">Gymnopilus dilepis</name>
    <dbReference type="NCBI Taxonomy" id="231916"/>
    <lineage>
        <taxon>Eukaryota</taxon>
        <taxon>Fungi</taxon>
        <taxon>Dikarya</taxon>
        <taxon>Basidiomycota</taxon>
        <taxon>Agaricomycotina</taxon>
        <taxon>Agaricomycetes</taxon>
        <taxon>Agaricomycetidae</taxon>
        <taxon>Agaricales</taxon>
        <taxon>Agaricineae</taxon>
        <taxon>Hymenogastraceae</taxon>
        <taxon>Gymnopilus</taxon>
    </lineage>
</organism>
<gene>
    <name evidence="1" type="ORF">CVT26_002467</name>
</gene>
<sequence length="74" mass="8311">MSRLHNTLYVCNVEARTLLEGSWASLTFAIRFFGTPCCQGKTGAAGLTGRRRYCRRVNICGLQSETMAPCHTYY</sequence>
<evidence type="ECO:0000313" key="2">
    <source>
        <dbReference type="Proteomes" id="UP000284706"/>
    </source>
</evidence>
<dbReference type="EMBL" id="NHYE01000096">
    <property type="protein sequence ID" value="PPR07549.1"/>
    <property type="molecule type" value="Genomic_DNA"/>
</dbReference>
<comment type="caution">
    <text evidence="1">The sequence shown here is derived from an EMBL/GenBank/DDBJ whole genome shotgun (WGS) entry which is preliminary data.</text>
</comment>
<accession>A0A409YX35</accession>
<dbReference type="InParanoid" id="A0A409YX35"/>
<dbReference type="AlphaFoldDB" id="A0A409YX35"/>
<proteinExistence type="predicted"/>
<protein>
    <submittedName>
        <fullName evidence="1">Uncharacterized protein</fullName>
    </submittedName>
</protein>
<evidence type="ECO:0000313" key="1">
    <source>
        <dbReference type="EMBL" id="PPR07549.1"/>
    </source>
</evidence>
<name>A0A409YX35_9AGAR</name>
<keyword evidence="2" id="KW-1185">Reference proteome</keyword>
<reference evidence="1 2" key="1">
    <citation type="journal article" date="2018" name="Evol. Lett.">
        <title>Horizontal gene cluster transfer increased hallucinogenic mushroom diversity.</title>
        <authorList>
            <person name="Reynolds H.T."/>
            <person name="Vijayakumar V."/>
            <person name="Gluck-Thaler E."/>
            <person name="Korotkin H.B."/>
            <person name="Matheny P.B."/>
            <person name="Slot J.C."/>
        </authorList>
    </citation>
    <scope>NUCLEOTIDE SEQUENCE [LARGE SCALE GENOMIC DNA]</scope>
    <source>
        <strain evidence="1 2">SRW20</strain>
    </source>
</reference>
<dbReference type="Proteomes" id="UP000284706">
    <property type="component" value="Unassembled WGS sequence"/>
</dbReference>